<keyword evidence="8" id="KW-1185">Reference proteome</keyword>
<evidence type="ECO:0000256" key="4">
    <source>
        <dbReference type="ARBA" id="ARBA00023136"/>
    </source>
</evidence>
<keyword evidence="1" id="KW-1003">Cell membrane</keyword>
<evidence type="ECO:0000259" key="6">
    <source>
        <dbReference type="PROSITE" id="PS50234"/>
    </source>
</evidence>
<sequence>MSSEQWTLDHPEMLLIFLLLIPLFYIRHLWKQRGGKLTFAFSNWKGKGFGNPFTLPSLVYVISMGLSWAGIILTVIALAGPSLVSREKVFTSRGIDVMFVIDISPSMAAQDFSNNSRLESAQETILRFIDRRKNDPMGLAIFGSQAALRVPPTLDYGYLKDAVGELQVMELGEGTALGMGIALGSLHLRESSAREKVMILLTDGESNAGEIQPEAAANIAAEAGVRVYVIGIGSDKEVLLEFVDPRNGKPYRATYRGELQEDLLQTIARSTGGEYYAVTNPGSLEGVLLAIDSLERVETRLKVEVRKEPVHRRLIILAFIFLFSDYIVRKMFLRELL</sequence>
<organism evidence="7 8">
    <name type="scientific">Salinispira pacifica</name>
    <dbReference type="NCBI Taxonomy" id="1307761"/>
    <lineage>
        <taxon>Bacteria</taxon>
        <taxon>Pseudomonadati</taxon>
        <taxon>Spirochaetota</taxon>
        <taxon>Spirochaetia</taxon>
        <taxon>Spirochaetales</taxon>
        <taxon>Spirochaetaceae</taxon>
        <taxon>Salinispira</taxon>
    </lineage>
</organism>
<dbReference type="eggNOG" id="COG2304">
    <property type="taxonomic scope" value="Bacteria"/>
</dbReference>
<evidence type="ECO:0000256" key="5">
    <source>
        <dbReference type="SAM" id="Phobius"/>
    </source>
</evidence>
<evidence type="ECO:0000256" key="2">
    <source>
        <dbReference type="ARBA" id="ARBA00022692"/>
    </source>
</evidence>
<keyword evidence="2 5" id="KW-0812">Transmembrane</keyword>
<dbReference type="OrthoDB" id="6206554at2"/>
<dbReference type="EMBL" id="CP006939">
    <property type="protein sequence ID" value="AHC16185.1"/>
    <property type="molecule type" value="Genomic_DNA"/>
</dbReference>
<dbReference type="Pfam" id="PF00092">
    <property type="entry name" value="VWA"/>
    <property type="match status" value="1"/>
</dbReference>
<evidence type="ECO:0000313" key="8">
    <source>
        <dbReference type="Proteomes" id="UP000018680"/>
    </source>
</evidence>
<feature type="transmembrane region" description="Helical" evidence="5">
    <location>
        <begin position="12"/>
        <end position="30"/>
    </location>
</feature>
<gene>
    <name evidence="7" type="ORF">L21SP2_2835</name>
</gene>
<dbReference type="HOGENOM" id="CLU_024570_0_0_12"/>
<evidence type="ECO:0000256" key="1">
    <source>
        <dbReference type="ARBA" id="ARBA00022475"/>
    </source>
</evidence>
<dbReference type="InterPro" id="IPR036465">
    <property type="entry name" value="vWFA_dom_sf"/>
</dbReference>
<feature type="transmembrane region" description="Helical" evidence="5">
    <location>
        <begin position="310"/>
        <end position="328"/>
    </location>
</feature>
<dbReference type="PANTHER" id="PTHR22550">
    <property type="entry name" value="SPORE GERMINATION PROTEIN"/>
    <property type="match status" value="1"/>
</dbReference>
<dbReference type="RefSeq" id="WP_024269082.1">
    <property type="nucleotide sequence ID" value="NC_023035.1"/>
</dbReference>
<dbReference type="PROSITE" id="PS50234">
    <property type="entry name" value="VWFA"/>
    <property type="match status" value="1"/>
</dbReference>
<feature type="domain" description="VWFA" evidence="6">
    <location>
        <begin position="96"/>
        <end position="294"/>
    </location>
</feature>
<proteinExistence type="predicted"/>
<dbReference type="Proteomes" id="UP000018680">
    <property type="component" value="Chromosome"/>
</dbReference>
<evidence type="ECO:0000313" key="7">
    <source>
        <dbReference type="EMBL" id="AHC16185.1"/>
    </source>
</evidence>
<feature type="transmembrane region" description="Helical" evidence="5">
    <location>
        <begin position="58"/>
        <end position="84"/>
    </location>
</feature>
<dbReference type="PANTHER" id="PTHR22550:SF5">
    <property type="entry name" value="LEUCINE ZIPPER PROTEIN 4"/>
    <property type="match status" value="1"/>
</dbReference>
<dbReference type="STRING" id="1307761.L21SP2_2835"/>
<dbReference type="SUPFAM" id="SSF53300">
    <property type="entry name" value="vWA-like"/>
    <property type="match status" value="1"/>
</dbReference>
<dbReference type="PATRIC" id="fig|1307761.3.peg.2825"/>
<protein>
    <submittedName>
        <fullName evidence="7">BatA (Aerotolerance operon)</fullName>
    </submittedName>
</protein>
<keyword evidence="3 5" id="KW-1133">Transmembrane helix</keyword>
<evidence type="ECO:0000256" key="3">
    <source>
        <dbReference type="ARBA" id="ARBA00022989"/>
    </source>
</evidence>
<keyword evidence="4 5" id="KW-0472">Membrane</keyword>
<dbReference type="Gene3D" id="3.40.50.410">
    <property type="entry name" value="von Willebrand factor, type A domain"/>
    <property type="match status" value="1"/>
</dbReference>
<dbReference type="InterPro" id="IPR002035">
    <property type="entry name" value="VWF_A"/>
</dbReference>
<dbReference type="AlphaFoldDB" id="V5WKL5"/>
<reference evidence="7 8" key="1">
    <citation type="journal article" date="2015" name="Stand. Genomic Sci.">
        <title>Complete genome sequence and description of Salinispira pacifica gen. nov., sp. nov., a novel spirochaete isolated form a hypersaline microbial mat.</title>
        <authorList>
            <person name="Ben Hania W."/>
            <person name="Joseph M."/>
            <person name="Schumann P."/>
            <person name="Bunk B."/>
            <person name="Fiebig A."/>
            <person name="Sproer C."/>
            <person name="Klenk H.P."/>
            <person name="Fardeau M.L."/>
            <person name="Spring S."/>
        </authorList>
    </citation>
    <scope>NUCLEOTIDE SEQUENCE [LARGE SCALE GENOMIC DNA]</scope>
    <source>
        <strain evidence="7 8">L21-RPul-D2</strain>
    </source>
</reference>
<dbReference type="InterPro" id="IPR050768">
    <property type="entry name" value="UPF0353/GerABKA_families"/>
</dbReference>
<dbReference type="KEGG" id="slr:L21SP2_2835"/>
<name>V5WKL5_9SPIO</name>
<accession>V5WKL5</accession>
<dbReference type="SMART" id="SM00327">
    <property type="entry name" value="VWA"/>
    <property type="match status" value="1"/>
</dbReference>